<feature type="region of interest" description="Disordered" evidence="1">
    <location>
        <begin position="650"/>
        <end position="671"/>
    </location>
</feature>
<evidence type="ECO:0000313" key="3">
    <source>
        <dbReference type="Proteomes" id="UP000199062"/>
    </source>
</evidence>
<feature type="region of interest" description="Disordered" evidence="1">
    <location>
        <begin position="825"/>
        <end position="872"/>
    </location>
</feature>
<protein>
    <recommendedName>
        <fullName evidence="4">ATP-binding protein</fullName>
    </recommendedName>
</protein>
<dbReference type="STRING" id="767519.SAMN05216559_1882"/>
<keyword evidence="3" id="KW-1185">Reference proteome</keyword>
<organism evidence="2 3">
    <name type="scientific">Halomicrobium zhouii</name>
    <dbReference type="NCBI Taxonomy" id="767519"/>
    <lineage>
        <taxon>Archaea</taxon>
        <taxon>Methanobacteriati</taxon>
        <taxon>Methanobacteriota</taxon>
        <taxon>Stenosarchaea group</taxon>
        <taxon>Halobacteria</taxon>
        <taxon>Halobacteriales</taxon>
        <taxon>Haloarculaceae</taxon>
        <taxon>Halomicrobium</taxon>
    </lineage>
</organism>
<dbReference type="InterPro" id="IPR051162">
    <property type="entry name" value="T4SS_component"/>
</dbReference>
<dbReference type="InterPro" id="IPR027417">
    <property type="entry name" value="P-loop_NTPase"/>
</dbReference>
<dbReference type="PANTHER" id="PTHR30121">
    <property type="entry name" value="UNCHARACTERIZED PROTEIN YJGR-RELATED"/>
    <property type="match status" value="1"/>
</dbReference>
<proteinExistence type="predicted"/>
<dbReference type="CDD" id="cd01127">
    <property type="entry name" value="TrwB_TraG_TraD_VirD4"/>
    <property type="match status" value="1"/>
</dbReference>
<dbReference type="Gene3D" id="3.40.50.300">
    <property type="entry name" value="P-loop containing nucleotide triphosphate hydrolases"/>
    <property type="match status" value="2"/>
</dbReference>
<accession>A0A1I6L2B2</accession>
<dbReference type="PANTHER" id="PTHR30121:SF6">
    <property type="entry name" value="SLR6007 PROTEIN"/>
    <property type="match status" value="1"/>
</dbReference>
<dbReference type="Proteomes" id="UP000199062">
    <property type="component" value="Unassembled WGS sequence"/>
</dbReference>
<feature type="compositionally biased region" description="Acidic residues" evidence="1">
    <location>
        <begin position="838"/>
        <end position="852"/>
    </location>
</feature>
<reference evidence="2 3" key="1">
    <citation type="submission" date="2016-10" db="EMBL/GenBank/DDBJ databases">
        <authorList>
            <person name="de Groot N.N."/>
        </authorList>
    </citation>
    <scope>NUCLEOTIDE SEQUENCE [LARGE SCALE GENOMIC DNA]</scope>
    <source>
        <strain evidence="2 3">CGMCC 1.10457</strain>
    </source>
</reference>
<feature type="region of interest" description="Disordered" evidence="1">
    <location>
        <begin position="1"/>
        <end position="20"/>
    </location>
</feature>
<evidence type="ECO:0000256" key="1">
    <source>
        <dbReference type="SAM" id="MobiDB-lite"/>
    </source>
</evidence>
<name>A0A1I6L2B2_9EURY</name>
<dbReference type="RefSeq" id="WP_089816148.1">
    <property type="nucleotide sequence ID" value="NZ_FOZK01000002.1"/>
</dbReference>
<evidence type="ECO:0000313" key="2">
    <source>
        <dbReference type="EMBL" id="SFR97599.1"/>
    </source>
</evidence>
<dbReference type="AlphaFoldDB" id="A0A1I6L2B2"/>
<gene>
    <name evidence="2" type="ORF">SAMN05216559_1882</name>
</gene>
<evidence type="ECO:0008006" key="4">
    <source>
        <dbReference type="Google" id="ProtNLM"/>
    </source>
</evidence>
<sequence length="1205" mass="134219">MSLWNNDDAEDTPLPATDDRTYLTITPAEKPLDPSNITSSFERLHQLEAPKPDSWLPDFLAGASKPTIEWLLVATKNAIDYTVSIDPPELTDGLEHVLRDCFPTSYELTRTDVHPAVALLYDEPPTTAVEFYGHPERTRDWQTRLTPLQDFQSNDSTNHRIPLSALVATLATVDAPTVVQVLVQPYPNWTHEATYRQRDIKEGTDTRIGRLSQTVVGIAEDYEPSSDERQRLDELDAKNARRSFVVNVRALQYEHPDTVATDLQSAFSHVSNTTYEISGKRADDPSSVHEALQERTLHQPDYDNRLPFKRPQSRGIVADPAELGSFCLVDGSALTGEGTRAIDPTHGERTSIPSPPANRLARYQTHGLTLGNPITQDGTPTANSVALPPALQPLHTAWFGKTGSGKSTALTTAILDNHAKTSGADILIDPKGDGMPAEYMRAHYERFGNLENVIYFDCEQILPAFSFFDIRQDLEAGIARMSAVNDRVEHYVEILAQIMGPDRFHQAVRSPDIIRYLTKAMFDPVSGDDAFAHQDLHEALKLMHDQQRAPPVSDENLERMLAGVTSNRARTFDEIMQGVANRIEKIPVDPRLARIFNHVPEEGDPHFDFDQVLDEDVVVIVDTGGLRSEAQRALALVVLSNLWSALKRRANQQNDSGDDQPTNADAEDAPDDLPLVNCYVEEASSVAVSDLLSELLAQSRGFGCAMTLAMQFPAQLREASQRAYDEVLNNVSTVVTGNVAVDDQLARRFTTDDMTTTDVGNRLRALKRGEWLVSLPAGFDETEPRPFLCQSVDPPRGHPASERPPARAGFQQALEDVHERVQREAGIRLVEPSTVDSGDTDGDSTGDGDDELQPTSGGVVPSPLQTTQRMPPTVEYRPEVDALRCTECHNRYDPSVDGMRRVIECCSSLAEVERDDVPICNLNLKLTPEEREDNEWSDRQLMFLQAVYNAQQLRYDRLEYDLLSDSMIRLREYVGLDGDDLEALVEANLLSHDGDHPHRLYTVTPSGRKTIGESYRKGVDYGHGQGDLEESSLHVLLVEVGRRYLVQEFVEDSESPVERVVPYYELGEEDRTMLPASAAMGTDESEVEDAFDDYESRRLDVAGLDDDGDVVAAVEAERINNDVHRAVPEDFDKMADCGVEEAIWIVMNQTDGHQVLSALNDPPEGEPRVEKTYSDSTPPQQFKIDEPGLTGIYPIRWMLNAVEQE</sequence>
<dbReference type="SUPFAM" id="SSF52540">
    <property type="entry name" value="P-loop containing nucleoside triphosphate hydrolases"/>
    <property type="match status" value="1"/>
</dbReference>
<feature type="compositionally biased region" description="Polar residues" evidence="1">
    <location>
        <begin position="651"/>
        <end position="663"/>
    </location>
</feature>
<dbReference type="EMBL" id="FOZK01000002">
    <property type="protein sequence ID" value="SFR97599.1"/>
    <property type="molecule type" value="Genomic_DNA"/>
</dbReference>